<accession>A0A1Y6EY79</accession>
<gene>
    <name evidence="1" type="ORF">SAMN06295905_1362</name>
</gene>
<dbReference type="InterPro" id="IPR027417">
    <property type="entry name" value="P-loop_NTPase"/>
</dbReference>
<name>A0A1Y6EY79_9HYPH</name>
<dbReference type="Pfam" id="PF13238">
    <property type="entry name" value="AAA_18"/>
    <property type="match status" value="1"/>
</dbReference>
<proteinExistence type="predicted"/>
<reference evidence="2" key="1">
    <citation type="submission" date="2017-04" db="EMBL/GenBank/DDBJ databases">
        <authorList>
            <person name="Varghese N."/>
            <person name="Submissions S."/>
        </authorList>
    </citation>
    <scope>NUCLEOTIDE SEQUENCE [LARGE SCALE GENOMIC DNA]</scope>
</reference>
<protein>
    <recommendedName>
        <fullName evidence="3">Broad-specificity NMP kinase</fullName>
    </recommendedName>
</protein>
<dbReference type="RefSeq" id="WP_086469693.1">
    <property type="nucleotide sequence ID" value="NZ_FXWK01000001.1"/>
</dbReference>
<dbReference type="Proteomes" id="UP000194474">
    <property type="component" value="Unassembled WGS sequence"/>
</dbReference>
<dbReference type="AlphaFoldDB" id="A0A1Y6EY79"/>
<keyword evidence="2" id="KW-1185">Reference proteome</keyword>
<evidence type="ECO:0000313" key="2">
    <source>
        <dbReference type="Proteomes" id="UP000194474"/>
    </source>
</evidence>
<dbReference type="OrthoDB" id="7347703at2"/>
<dbReference type="SUPFAM" id="SSF52540">
    <property type="entry name" value="P-loop containing nucleoside triphosphate hydrolases"/>
    <property type="match status" value="1"/>
</dbReference>
<dbReference type="Gene3D" id="3.40.50.300">
    <property type="entry name" value="P-loop containing nucleotide triphosphate hydrolases"/>
    <property type="match status" value="1"/>
</dbReference>
<sequence length="180" mass="19909">MGIRNYLIEGGSGTGKTTVAEELERRGHHVVHGDRTLAYYGDPDTGEPMRTPEFADEADTVRWGLDHWIWPVETVRTLIADHTSAITFFCGHSANAAQFTSLFDAVFLLDVDAQTLRTRLMKRPEDEFGGKPIERDVVLSLHQTQDDLAGHAVRIDATAPITRVVDDILSRLSGGDPRIG</sequence>
<evidence type="ECO:0000313" key="1">
    <source>
        <dbReference type="EMBL" id="SMQ65970.1"/>
    </source>
</evidence>
<organism evidence="1 2">
    <name type="scientific">Devosia lucknowensis</name>
    <dbReference type="NCBI Taxonomy" id="1096929"/>
    <lineage>
        <taxon>Bacteria</taxon>
        <taxon>Pseudomonadati</taxon>
        <taxon>Pseudomonadota</taxon>
        <taxon>Alphaproteobacteria</taxon>
        <taxon>Hyphomicrobiales</taxon>
        <taxon>Devosiaceae</taxon>
        <taxon>Devosia</taxon>
    </lineage>
</organism>
<dbReference type="EMBL" id="FXWK01000001">
    <property type="protein sequence ID" value="SMQ65970.1"/>
    <property type="molecule type" value="Genomic_DNA"/>
</dbReference>
<evidence type="ECO:0008006" key="3">
    <source>
        <dbReference type="Google" id="ProtNLM"/>
    </source>
</evidence>